<comment type="similarity">
    <text evidence="1">Belongs to the actin family.</text>
</comment>
<dbReference type="AlphaFoldDB" id="G0UKS2"/>
<organism evidence="2">
    <name type="scientific">Trypanosoma congolense (strain IL3000)</name>
    <dbReference type="NCBI Taxonomy" id="1068625"/>
    <lineage>
        <taxon>Eukaryota</taxon>
        <taxon>Discoba</taxon>
        <taxon>Euglenozoa</taxon>
        <taxon>Kinetoplastea</taxon>
        <taxon>Metakinetoplastina</taxon>
        <taxon>Trypanosomatida</taxon>
        <taxon>Trypanosomatidae</taxon>
        <taxon>Trypanosoma</taxon>
        <taxon>Nannomonas</taxon>
    </lineage>
</organism>
<dbReference type="InterPro" id="IPR004000">
    <property type="entry name" value="Actin"/>
</dbReference>
<dbReference type="VEuPathDB" id="TriTrypDB:TcIL3000_4_610"/>
<dbReference type="Gene3D" id="3.90.640.10">
    <property type="entry name" value="Actin, Chain A, domain 4"/>
    <property type="match status" value="1"/>
</dbReference>
<dbReference type="Gene3D" id="3.30.420.40">
    <property type="match status" value="2"/>
</dbReference>
<name>G0UKS2_TRYCI</name>
<reference evidence="2" key="1">
    <citation type="journal article" date="2012" name="Proc. Natl. Acad. Sci. U.S.A.">
        <title>Antigenic diversity is generated by distinct evolutionary mechanisms in African trypanosome species.</title>
        <authorList>
            <person name="Jackson A.P."/>
            <person name="Berry A."/>
            <person name="Aslett M."/>
            <person name="Allison H.C."/>
            <person name="Burton P."/>
            <person name="Vavrova-Anderson J."/>
            <person name="Brown R."/>
            <person name="Browne H."/>
            <person name="Corton N."/>
            <person name="Hauser H."/>
            <person name="Gamble J."/>
            <person name="Gilderthorp R."/>
            <person name="Marcello L."/>
            <person name="McQuillan J."/>
            <person name="Otto T.D."/>
            <person name="Quail M.A."/>
            <person name="Sanders M.J."/>
            <person name="van Tonder A."/>
            <person name="Ginger M.L."/>
            <person name="Field M.C."/>
            <person name="Barry J.D."/>
            <person name="Hertz-Fowler C."/>
            <person name="Berriman M."/>
        </authorList>
    </citation>
    <scope>NUCLEOTIDE SEQUENCE</scope>
    <source>
        <strain evidence="2">IL3000</strain>
    </source>
</reference>
<sequence length="371" mass="40722">MAVVEVGRTVRAGYIGDTRCTRHFSSLWLPDAPDKTTFSSMLTEAEEARGAGAERLWTLETESDANVNHLERIVSGGLQCSTEDCLVLVVPEVWHEQFDVMRRLVSAVLESGFISALYCLRPSVAWTLGSGRCSAVMMDVGYNHATTTAVLDGYALRNTVVSSGVAGAAVTRHLRSMIEAEQLQSLDCVSRFKVRSVQELVIDDVVDCIKQAACVVRSEKAGAESQSEPLMLRAPDGSSITVEARAKTEPYELLFRRSSSSSTDLSLAHALAGCARSLDPEWRCQSVPHLLCGGTTRATGFQQRLLTEAQHEDSYYFRYEKEGTFQVSSNTDGCWIGASLVADSAAFSSLWVTRAEMEEEGYSALHRKLFY</sequence>
<evidence type="ECO:0000256" key="1">
    <source>
        <dbReference type="RuleBase" id="RU000487"/>
    </source>
</evidence>
<dbReference type="PANTHER" id="PTHR11937">
    <property type="entry name" value="ACTIN"/>
    <property type="match status" value="1"/>
</dbReference>
<dbReference type="SUPFAM" id="SSF53067">
    <property type="entry name" value="Actin-like ATPase domain"/>
    <property type="match status" value="1"/>
</dbReference>
<dbReference type="EMBL" id="HE575317">
    <property type="protein sequence ID" value="CCC89977.1"/>
    <property type="molecule type" value="Genomic_DNA"/>
</dbReference>
<proteinExistence type="inferred from homology"/>
<gene>
    <name evidence="2" type="ORF">TCIL3000_4_610</name>
</gene>
<dbReference type="SMART" id="SM00268">
    <property type="entry name" value="ACTIN"/>
    <property type="match status" value="1"/>
</dbReference>
<dbReference type="InterPro" id="IPR043129">
    <property type="entry name" value="ATPase_NBD"/>
</dbReference>
<dbReference type="Pfam" id="PF00022">
    <property type="entry name" value="Actin"/>
    <property type="match status" value="1"/>
</dbReference>
<accession>G0UKS2</accession>
<protein>
    <submittedName>
        <fullName evidence="2">Uncharacterized protein TCIL3000_4_610</fullName>
    </submittedName>
</protein>
<evidence type="ECO:0000313" key="2">
    <source>
        <dbReference type="EMBL" id="CCC89977.1"/>
    </source>
</evidence>